<organism evidence="13 14">
    <name type="scientific">Candidatus Vesicomyosocius endoextente</name>
    <dbReference type="NCBI Taxonomy" id="2738853"/>
    <lineage>
        <taxon>Bacteria</taxon>
        <taxon>Pseudomonadati</taxon>
        <taxon>Pseudomonadota</taxon>
        <taxon>Gammaproteobacteria</taxon>
        <taxon>Candidatus Pseudothioglobaceae</taxon>
        <taxon>Candidatus Vesicomyidisocius</taxon>
    </lineage>
</organism>
<reference evidence="13 14" key="1">
    <citation type="submission" date="2020-05" db="EMBL/GenBank/DDBJ databases">
        <title>Horizontal transmission and recombination maintain forever young bacterial symbiont genomes.</title>
        <authorList>
            <person name="Russell S.L."/>
            <person name="Pepper-Tunick E."/>
            <person name="Svedberg J."/>
            <person name="Byrne A."/>
            <person name="Ruelas Castillo J."/>
            <person name="Vollmers C."/>
            <person name="Beinart R.A."/>
            <person name="Corbett-Detig R."/>
        </authorList>
    </citation>
    <scope>NUCLEOTIDE SEQUENCE [LARGE SCALE GENOMIC DNA]</scope>
    <source>
        <strain evidence="13">Monterey_2004</strain>
    </source>
</reference>
<feature type="binding site" evidence="10">
    <location>
        <position position="230"/>
    </location>
    <ligand>
        <name>Mg(2+)</name>
        <dbReference type="ChEBI" id="CHEBI:18420"/>
    </ligand>
</feature>
<feature type="binding site" evidence="10">
    <location>
        <position position="250"/>
    </location>
    <ligand>
        <name>K(+)</name>
        <dbReference type="ChEBI" id="CHEBI:29103"/>
    </ligand>
</feature>
<name>A0A853GE09_9GAMM</name>
<dbReference type="EMBL" id="JACCHU010000002">
    <property type="protein sequence ID" value="NYT52741.1"/>
    <property type="molecule type" value="Genomic_DNA"/>
</dbReference>
<keyword evidence="5 10" id="KW-0547">Nucleotide-binding</keyword>
<dbReference type="NCBIfam" id="NF003661">
    <property type="entry name" value="PRK05291.1-3"/>
    <property type="match status" value="1"/>
</dbReference>
<dbReference type="InterPro" id="IPR006073">
    <property type="entry name" value="GTP-bd"/>
</dbReference>
<feature type="binding site" evidence="10">
    <location>
        <position position="251"/>
    </location>
    <ligand>
        <name>Mg(2+)</name>
        <dbReference type="ChEBI" id="CHEBI:18420"/>
    </ligand>
</feature>
<evidence type="ECO:0000256" key="4">
    <source>
        <dbReference type="ARBA" id="ARBA00022723"/>
    </source>
</evidence>
<dbReference type="PANTHER" id="PTHR42714">
    <property type="entry name" value="TRNA MODIFICATION GTPASE GTPBP3"/>
    <property type="match status" value="1"/>
</dbReference>
<dbReference type="InterPro" id="IPR027417">
    <property type="entry name" value="P-loop_NTPase"/>
</dbReference>
<feature type="domain" description="TrmE-type G" evidence="12">
    <location>
        <begin position="216"/>
        <end position="371"/>
    </location>
</feature>
<feature type="binding site" evidence="10">
    <location>
        <position position="81"/>
    </location>
    <ligand>
        <name>(6S)-5-formyl-5,6,7,8-tetrahydrofolate</name>
        <dbReference type="ChEBI" id="CHEBI:57457"/>
    </ligand>
</feature>
<feature type="binding site" evidence="10">
    <location>
        <position position="24"/>
    </location>
    <ligand>
        <name>(6S)-5-formyl-5,6,7,8-tetrahydrofolate</name>
        <dbReference type="ChEBI" id="CHEBI:57457"/>
    </ligand>
</feature>
<dbReference type="SUPFAM" id="SSF116878">
    <property type="entry name" value="TrmE connector domain"/>
    <property type="match status" value="1"/>
</dbReference>
<dbReference type="GO" id="GO:0030488">
    <property type="term" value="P:tRNA methylation"/>
    <property type="evidence" value="ECO:0007669"/>
    <property type="project" value="TreeGrafter"/>
</dbReference>
<dbReference type="Pfam" id="PF10396">
    <property type="entry name" value="TrmE_N"/>
    <property type="match status" value="1"/>
</dbReference>
<dbReference type="InterPro" id="IPR018948">
    <property type="entry name" value="GTP-bd_TrmE_N"/>
</dbReference>
<dbReference type="HAMAP" id="MF_00379">
    <property type="entry name" value="GTPase_MnmE"/>
    <property type="match status" value="1"/>
</dbReference>
<dbReference type="CDD" id="cd04164">
    <property type="entry name" value="trmE"/>
    <property type="match status" value="1"/>
</dbReference>
<dbReference type="Gene3D" id="1.20.120.430">
    <property type="entry name" value="tRNA modification GTPase MnmE domain 2"/>
    <property type="match status" value="1"/>
</dbReference>
<evidence type="ECO:0000256" key="8">
    <source>
        <dbReference type="ARBA" id="ARBA00022958"/>
    </source>
</evidence>
<comment type="caution">
    <text evidence="10">Lacks conserved residue(s) required for the propagation of feature annotation.</text>
</comment>
<comment type="similarity">
    <text evidence="1 10 11">Belongs to the TRAFAC class TrmE-Era-EngA-EngB-Septin-like GTPase superfamily. TrmE GTPase family.</text>
</comment>
<evidence type="ECO:0000313" key="13">
    <source>
        <dbReference type="EMBL" id="NYT52741.1"/>
    </source>
</evidence>
<evidence type="ECO:0000256" key="2">
    <source>
        <dbReference type="ARBA" id="ARBA00022490"/>
    </source>
</evidence>
<keyword evidence="9 10" id="KW-0342">GTP-binding</keyword>
<evidence type="ECO:0000256" key="6">
    <source>
        <dbReference type="ARBA" id="ARBA00022801"/>
    </source>
</evidence>
<accession>A0A853GE09</accession>
<comment type="subcellular location">
    <subcellularLocation>
        <location evidence="10">Cytoplasm</location>
    </subcellularLocation>
</comment>
<dbReference type="InterPro" id="IPR031168">
    <property type="entry name" value="G_TrmE"/>
</dbReference>
<dbReference type="Pfam" id="PF01926">
    <property type="entry name" value="MMR_HSR1"/>
    <property type="match status" value="1"/>
</dbReference>
<dbReference type="EC" id="3.6.-.-" evidence="10"/>
<dbReference type="Gene3D" id="3.40.50.300">
    <property type="entry name" value="P-loop containing nucleotide triphosphate hydrolases"/>
    <property type="match status" value="1"/>
</dbReference>
<dbReference type="SUPFAM" id="SSF52540">
    <property type="entry name" value="P-loop containing nucleoside triphosphate hydrolases"/>
    <property type="match status" value="1"/>
</dbReference>
<feature type="binding site" evidence="10">
    <location>
        <position position="247"/>
    </location>
    <ligand>
        <name>K(+)</name>
        <dbReference type="ChEBI" id="CHEBI:29103"/>
    </ligand>
</feature>
<dbReference type="GO" id="GO:0002098">
    <property type="term" value="P:tRNA wobble uridine modification"/>
    <property type="evidence" value="ECO:0007669"/>
    <property type="project" value="TreeGrafter"/>
</dbReference>
<feature type="binding site" evidence="10">
    <location>
        <begin position="270"/>
        <end position="273"/>
    </location>
    <ligand>
        <name>GTP</name>
        <dbReference type="ChEBI" id="CHEBI:37565"/>
    </ligand>
</feature>
<feature type="binding site" evidence="10">
    <location>
        <position position="226"/>
    </location>
    <ligand>
        <name>K(+)</name>
        <dbReference type="ChEBI" id="CHEBI:29103"/>
    </ligand>
</feature>
<comment type="caution">
    <text evidence="13">The sequence shown here is derived from an EMBL/GenBank/DDBJ whole genome shotgun (WGS) entry which is preliminary data.</text>
</comment>
<evidence type="ECO:0000259" key="12">
    <source>
        <dbReference type="PROSITE" id="PS51709"/>
    </source>
</evidence>
<evidence type="ECO:0000256" key="10">
    <source>
        <dbReference type="HAMAP-Rule" id="MF_00379"/>
    </source>
</evidence>
<sequence>MNIGKTTICALASSVGKGGIGIVRVSGPLCKVIAKKMLGFIPKPRYAYYGLFFDQESIEIDKGIALFFPKPYSFTGEDVLEFQGHGGMIGMHSLLESAISMGAKLAEAGEFSKRSFLNGKMDLVQAEAISDMINANSKRASKSAFRSLSGEFSNQINTLTKSIIELRVFVEGTIDFSDEEIDFLQSNQVKCKIKDIKQTVETILKSATQSVILREGLNVAIAGKPNSGKSSLLNALTQESSAIVTDIEGTTRDVLKEIIHVNGVPLIIIDTAGLRDSHDKIEKEGIKRANFEIENADVVLMVFDAQDDKPDLSILPEGSMDKSLLLIKNKVDLTSGIIKREVINDIVQLSVSAKYSEGIKLLRKELFNISGLEDLSEGVVLARRRHIIALEASLVSIRNAIMQLEIGAIELMAEDLRFAGQFMGSITGEFSSDDLLDEIFSSFCIGK</sequence>
<feature type="binding site" evidence="10">
    <location>
        <position position="447"/>
    </location>
    <ligand>
        <name>(6S)-5-formyl-5,6,7,8-tetrahydrofolate</name>
        <dbReference type="ChEBI" id="CHEBI:57457"/>
    </ligand>
</feature>
<dbReference type="InterPro" id="IPR027368">
    <property type="entry name" value="MnmE_dom2"/>
</dbReference>
<feature type="binding site" evidence="10">
    <location>
        <position position="245"/>
    </location>
    <ligand>
        <name>K(+)</name>
        <dbReference type="ChEBI" id="CHEBI:29103"/>
    </ligand>
</feature>
<evidence type="ECO:0000256" key="11">
    <source>
        <dbReference type="RuleBase" id="RU003313"/>
    </source>
</evidence>
<dbReference type="NCBIfam" id="TIGR00231">
    <property type="entry name" value="small_GTP"/>
    <property type="match status" value="1"/>
</dbReference>
<dbReference type="InterPro" id="IPR025867">
    <property type="entry name" value="MnmE_helical"/>
</dbReference>
<comment type="function">
    <text evidence="10">Exhibits a very high intrinsic GTPase hydrolysis rate. Involved in the addition of a carboxymethylaminomethyl (cmnm) group at the wobble position (U34) of certain tRNAs, forming tRNA-cmnm(5)s(2)U34.</text>
</comment>
<gene>
    <name evidence="10 13" type="primary">mnmE</name>
    <name evidence="10" type="synonym">trmE</name>
    <name evidence="13" type="ORF">H0A74_04135</name>
</gene>
<dbReference type="FunFam" id="3.40.50.300:FF:001376">
    <property type="entry name" value="tRNA modification GTPase MnmE"/>
    <property type="match status" value="1"/>
</dbReference>
<keyword evidence="6 10" id="KW-0378">Hydrolase</keyword>
<evidence type="ECO:0000313" key="14">
    <source>
        <dbReference type="Proteomes" id="UP000525329"/>
    </source>
</evidence>
<dbReference type="GO" id="GO:0005525">
    <property type="term" value="F:GTP binding"/>
    <property type="evidence" value="ECO:0007669"/>
    <property type="project" value="UniProtKB-UniRule"/>
</dbReference>
<dbReference type="InterPro" id="IPR005225">
    <property type="entry name" value="Small_GTP-bd"/>
</dbReference>
<keyword evidence="7 10" id="KW-0460">Magnesium</keyword>
<dbReference type="InterPro" id="IPR004520">
    <property type="entry name" value="GTPase_MnmE"/>
</dbReference>
<evidence type="ECO:0000256" key="3">
    <source>
        <dbReference type="ARBA" id="ARBA00022694"/>
    </source>
</evidence>
<evidence type="ECO:0000256" key="9">
    <source>
        <dbReference type="ARBA" id="ARBA00023134"/>
    </source>
</evidence>
<keyword evidence="8 10" id="KW-0630">Potassium</keyword>
<dbReference type="CDD" id="cd14858">
    <property type="entry name" value="TrmE_N"/>
    <property type="match status" value="1"/>
</dbReference>
<dbReference type="GO" id="GO:0005829">
    <property type="term" value="C:cytosol"/>
    <property type="evidence" value="ECO:0007669"/>
    <property type="project" value="TreeGrafter"/>
</dbReference>
<dbReference type="GO" id="GO:0046872">
    <property type="term" value="F:metal ion binding"/>
    <property type="evidence" value="ECO:0007669"/>
    <property type="project" value="UniProtKB-KW"/>
</dbReference>
<feature type="binding site" evidence="10">
    <location>
        <begin position="245"/>
        <end position="251"/>
    </location>
    <ligand>
        <name>GTP</name>
        <dbReference type="ChEBI" id="CHEBI:37565"/>
    </ligand>
</feature>
<dbReference type="Gene3D" id="3.30.1360.120">
    <property type="entry name" value="Probable tRNA modification gtpase trme, domain 1"/>
    <property type="match status" value="1"/>
</dbReference>
<evidence type="ECO:0000256" key="1">
    <source>
        <dbReference type="ARBA" id="ARBA00011043"/>
    </source>
</evidence>
<dbReference type="PROSITE" id="PS51709">
    <property type="entry name" value="G_TRME"/>
    <property type="match status" value="1"/>
</dbReference>
<comment type="cofactor">
    <cofactor evidence="10">
        <name>K(+)</name>
        <dbReference type="ChEBI" id="CHEBI:29103"/>
    </cofactor>
    <text evidence="10">Binds 1 potassium ion per subunit.</text>
</comment>
<keyword evidence="3 10" id="KW-0819">tRNA processing</keyword>
<comment type="subunit">
    <text evidence="10">Homodimer. Heterotetramer of two MnmE and two MnmG subunits.</text>
</comment>
<proteinExistence type="inferred from homology"/>
<dbReference type="NCBIfam" id="TIGR00450">
    <property type="entry name" value="mnmE_trmE_thdF"/>
    <property type="match status" value="1"/>
</dbReference>
<dbReference type="AlphaFoldDB" id="A0A853GE09"/>
<feature type="binding site" evidence="10">
    <location>
        <begin position="226"/>
        <end position="231"/>
    </location>
    <ligand>
        <name>GTP</name>
        <dbReference type="ChEBI" id="CHEBI:37565"/>
    </ligand>
</feature>
<feature type="binding site" evidence="10">
    <location>
        <position position="120"/>
    </location>
    <ligand>
        <name>(6S)-5-formyl-5,6,7,8-tetrahydrofolate</name>
        <dbReference type="ChEBI" id="CHEBI:57457"/>
    </ligand>
</feature>
<keyword evidence="2 10" id="KW-0963">Cytoplasm</keyword>
<dbReference type="PANTHER" id="PTHR42714:SF2">
    <property type="entry name" value="TRNA MODIFICATION GTPASE GTPBP3, MITOCHONDRIAL"/>
    <property type="match status" value="1"/>
</dbReference>
<dbReference type="Pfam" id="PF12631">
    <property type="entry name" value="MnmE_helical"/>
    <property type="match status" value="1"/>
</dbReference>
<protein>
    <recommendedName>
        <fullName evidence="10">tRNA modification GTPase MnmE</fullName>
        <ecNumber evidence="10">3.6.-.-</ecNumber>
    </recommendedName>
</protein>
<evidence type="ECO:0000256" key="7">
    <source>
        <dbReference type="ARBA" id="ARBA00022842"/>
    </source>
</evidence>
<dbReference type="Proteomes" id="UP000525329">
    <property type="component" value="Unassembled WGS sequence"/>
</dbReference>
<dbReference type="GO" id="GO:0003924">
    <property type="term" value="F:GTPase activity"/>
    <property type="evidence" value="ECO:0007669"/>
    <property type="project" value="UniProtKB-UniRule"/>
</dbReference>
<evidence type="ECO:0000256" key="5">
    <source>
        <dbReference type="ARBA" id="ARBA00022741"/>
    </source>
</evidence>
<dbReference type="InterPro" id="IPR027266">
    <property type="entry name" value="TrmE/GcvT-like"/>
</dbReference>
<keyword evidence="4 10" id="KW-0479">Metal-binding</keyword>